<comment type="subcellular location">
    <subcellularLocation>
        <location evidence="1">Lysosome membrane</location>
        <topology evidence="1">Multi-pass membrane protein</topology>
    </subcellularLocation>
</comment>
<evidence type="ECO:0000256" key="7">
    <source>
        <dbReference type="ARBA" id="ARBA00023228"/>
    </source>
</evidence>
<organism evidence="18 19">
    <name type="scientific">Mauremys mutica</name>
    <name type="common">yellowpond turtle</name>
    <dbReference type="NCBI Taxonomy" id="74926"/>
    <lineage>
        <taxon>Eukaryota</taxon>
        <taxon>Metazoa</taxon>
        <taxon>Chordata</taxon>
        <taxon>Craniata</taxon>
        <taxon>Vertebrata</taxon>
        <taxon>Euteleostomi</taxon>
        <taxon>Archelosauria</taxon>
        <taxon>Testudinata</taxon>
        <taxon>Testudines</taxon>
        <taxon>Cryptodira</taxon>
        <taxon>Durocryptodira</taxon>
        <taxon>Testudinoidea</taxon>
        <taxon>Geoemydidae</taxon>
        <taxon>Geoemydinae</taxon>
        <taxon>Mauremys</taxon>
    </lineage>
</organism>
<feature type="transmembrane region" description="Helical" evidence="16">
    <location>
        <begin position="212"/>
        <end position="241"/>
    </location>
</feature>
<feature type="region of interest" description="Disordered" evidence="15">
    <location>
        <begin position="413"/>
        <end position="458"/>
    </location>
</feature>
<evidence type="ECO:0000256" key="4">
    <source>
        <dbReference type="ARBA" id="ARBA00022989"/>
    </source>
</evidence>
<feature type="compositionally biased region" description="Pro residues" evidence="15">
    <location>
        <begin position="574"/>
        <end position="583"/>
    </location>
</feature>
<gene>
    <name evidence="18" type="ORF">KIL84_007907</name>
</gene>
<evidence type="ECO:0000256" key="8">
    <source>
        <dbReference type="ARBA" id="ARBA00024338"/>
    </source>
</evidence>
<keyword evidence="19" id="KW-1185">Reference proteome</keyword>
<dbReference type="PROSITE" id="PS50850">
    <property type="entry name" value="MFS"/>
    <property type="match status" value="1"/>
</dbReference>
<keyword evidence="3 16" id="KW-0812">Transmembrane</keyword>
<feature type="transmembrane region" description="Helical" evidence="16">
    <location>
        <begin position="335"/>
        <end position="354"/>
    </location>
</feature>
<feature type="region of interest" description="Disordered" evidence="15">
    <location>
        <begin position="1"/>
        <end position="37"/>
    </location>
</feature>
<dbReference type="AlphaFoldDB" id="A0A9D4AW27"/>
<dbReference type="GO" id="GO:0006869">
    <property type="term" value="P:lipid transport"/>
    <property type="evidence" value="ECO:0007669"/>
    <property type="project" value="UniProtKB-KW"/>
</dbReference>
<feature type="region of interest" description="Disordered" evidence="15">
    <location>
        <begin position="574"/>
        <end position="635"/>
    </location>
</feature>
<feature type="transmembrane region" description="Helical" evidence="16">
    <location>
        <begin position="253"/>
        <end position="272"/>
    </location>
</feature>
<feature type="transmembrane region" description="Helical" evidence="16">
    <location>
        <begin position="292"/>
        <end position="315"/>
    </location>
</feature>
<dbReference type="SUPFAM" id="SSF103473">
    <property type="entry name" value="MFS general substrate transporter"/>
    <property type="match status" value="1"/>
</dbReference>
<comment type="similarity">
    <text evidence="8">Belongs to the major facilitator superfamily. Spinster (TC 2.A.1.49) family.</text>
</comment>
<feature type="compositionally biased region" description="Polar residues" evidence="15">
    <location>
        <begin position="420"/>
        <end position="441"/>
    </location>
</feature>
<keyword evidence="2" id="KW-0813">Transport</keyword>
<sequence length="740" mass="80696">MATRHGPHPDAAPFLSQADETEEEAVEEGSRAGGGQPEVGVQTVTGISYPRSVMIVAVLCYINLLNYMDRFTVAGILPDIESFFRIGDSSSGLLQTVFISSYMVLAPIFGYLGDRYHRKRLLCLGIAFWSAVTLGSSFIPQEQFWLLLVTRGLVGVGEASYSTIAPTIIADLFVSDQRSRMLAFFYFAIPVGSGLGYIVGSKVKDLAEDWHWALRVFIFIGETLLSLNWAIVADILLYVVVPTRRSTAESFQIVMSHLLGDAGSPYLIGVISDRIQRGRPASYLLEFHSLQYALMLSAFAGVLGGGFFLATALFIQGDRKRAELSTQGAMEPVSLAGVLWAVVLVLPAVLATALCIGCRDTGSPAHGAQAVGDYEYKPPPCVPPNSFMVLTRANYPSRNQIKQQPVAPAEQFLSIPRSPQAPQSRQVSFTRTETDNDSVPSYENEERPRGDDDDNDYNNEIYIPGYVEVLPDSVTETSPTELVTSGPELRDSVSSVAMGDEYENMPEAQRESLADSLEYVNMPEPGSSLPDAHYELPMAWAEGTASGWVGGWALVPLGGCLLLCGLCRRKLPVFPPWGPQPRDSPPELGPRYISDPTAGTSVAASPRPPVGPRSTDNEDEDDFQYPPAPWTESRQTPVFESLKQARESGTDVDSHGSYVNINSEEDYVNLQGANGGSSVEKDKEYLEVLPLGAERAGPHRQQGPSPDEGENVSYANVDDKEPKPPSLDEQKPDYDYVNVP</sequence>
<evidence type="ECO:0000256" key="6">
    <source>
        <dbReference type="ARBA" id="ARBA00023136"/>
    </source>
</evidence>
<dbReference type="GO" id="GO:0022857">
    <property type="term" value="F:transmembrane transporter activity"/>
    <property type="evidence" value="ECO:0007669"/>
    <property type="project" value="InterPro"/>
</dbReference>
<dbReference type="GO" id="GO:0005765">
    <property type="term" value="C:lysosomal membrane"/>
    <property type="evidence" value="ECO:0007669"/>
    <property type="project" value="UniProtKB-SubCell"/>
</dbReference>
<dbReference type="InterPro" id="IPR044770">
    <property type="entry name" value="MFS_spinster-like"/>
</dbReference>
<comment type="catalytic activity">
    <reaction evidence="9">
        <text>a 1-acyl-sn-glycero-3-phosphocholine(out) + H(+)(out) = a 1-acyl-sn-glycero-3-phosphocholine(in) + H(+)(in)</text>
        <dbReference type="Rhea" id="RHEA:74435"/>
        <dbReference type="ChEBI" id="CHEBI:15378"/>
        <dbReference type="ChEBI" id="CHEBI:58168"/>
    </reaction>
</comment>
<dbReference type="Gene3D" id="1.20.1250.20">
    <property type="entry name" value="MFS general substrate transporter like domains"/>
    <property type="match status" value="1"/>
</dbReference>
<name>A0A9D4AW27_9SAUR</name>
<proteinExistence type="inferred from homology"/>
<keyword evidence="7" id="KW-0458">Lysosome</keyword>
<evidence type="ECO:0000256" key="1">
    <source>
        <dbReference type="ARBA" id="ARBA00004155"/>
    </source>
</evidence>
<comment type="caution">
    <text evidence="18">The sequence shown here is derived from an EMBL/GenBank/DDBJ whole genome shotgun (WGS) entry which is preliminary data.</text>
</comment>
<dbReference type="EMBL" id="JAHDVG010000483">
    <property type="protein sequence ID" value="KAH1172289.1"/>
    <property type="molecule type" value="Genomic_DNA"/>
</dbReference>
<comment type="catalytic activity">
    <reaction evidence="10">
        <text>a 1-acyl-sn-glycero-3-phosphoethanolamine(out) + H(+)(out) = a 1-acyl-sn-glycero-3-phosphoethanolamine(in) + H(+)(in)</text>
        <dbReference type="Rhea" id="RHEA:74439"/>
        <dbReference type="ChEBI" id="CHEBI:15378"/>
        <dbReference type="ChEBI" id="CHEBI:64381"/>
    </reaction>
</comment>
<evidence type="ECO:0000256" key="14">
    <source>
        <dbReference type="ARBA" id="ARBA00048915"/>
    </source>
</evidence>
<evidence type="ECO:0000313" key="18">
    <source>
        <dbReference type="EMBL" id="KAH1172289.1"/>
    </source>
</evidence>
<keyword evidence="5" id="KW-0445">Lipid transport</keyword>
<dbReference type="Pfam" id="PF07690">
    <property type="entry name" value="MFS_1"/>
    <property type="match status" value="1"/>
</dbReference>
<evidence type="ECO:0000256" key="9">
    <source>
        <dbReference type="ARBA" id="ARBA00035932"/>
    </source>
</evidence>
<evidence type="ECO:0000256" key="16">
    <source>
        <dbReference type="SAM" id="Phobius"/>
    </source>
</evidence>
<evidence type="ECO:0000313" key="19">
    <source>
        <dbReference type="Proteomes" id="UP000827986"/>
    </source>
</evidence>
<feature type="transmembrane region" description="Helical" evidence="16">
    <location>
        <begin position="181"/>
        <end position="200"/>
    </location>
</feature>
<evidence type="ECO:0000256" key="10">
    <source>
        <dbReference type="ARBA" id="ARBA00036238"/>
    </source>
</evidence>
<evidence type="ECO:0000256" key="11">
    <source>
        <dbReference type="ARBA" id="ARBA00039482"/>
    </source>
</evidence>
<evidence type="ECO:0000256" key="2">
    <source>
        <dbReference type="ARBA" id="ARBA00022448"/>
    </source>
</evidence>
<dbReference type="Proteomes" id="UP000827986">
    <property type="component" value="Unassembled WGS sequence"/>
</dbReference>
<accession>A0A9D4AW27</accession>
<protein>
    <recommendedName>
        <fullName evidence="11">Protein spinster homolog 1</fullName>
    </recommendedName>
    <alternativeName>
        <fullName evidence="12">Spns1</fullName>
    </alternativeName>
</protein>
<dbReference type="InterPro" id="IPR020846">
    <property type="entry name" value="MFS_dom"/>
</dbReference>
<comment type="catalytic activity">
    <reaction evidence="13">
        <text>a 1-O-(1Z-alkenyl)-sn-glycero-3-phosphocholine(out) + H(+)(out) = a 1-O-(1Z-alkenyl)-sn-glycero-3-phosphocholine(in) + H(+)(in)</text>
        <dbReference type="Rhea" id="RHEA:74447"/>
        <dbReference type="ChEBI" id="CHEBI:15378"/>
        <dbReference type="ChEBI" id="CHEBI:77287"/>
    </reaction>
</comment>
<dbReference type="InterPro" id="IPR011701">
    <property type="entry name" value="MFS"/>
</dbReference>
<dbReference type="CDD" id="cd17328">
    <property type="entry name" value="MFS_spinster_like"/>
    <property type="match status" value="1"/>
</dbReference>
<evidence type="ECO:0000256" key="5">
    <source>
        <dbReference type="ARBA" id="ARBA00023055"/>
    </source>
</evidence>
<feature type="transmembrane region" description="Helical" evidence="16">
    <location>
        <begin position="145"/>
        <end position="169"/>
    </location>
</feature>
<feature type="compositionally biased region" description="Basic and acidic residues" evidence="15">
    <location>
        <begin position="717"/>
        <end position="734"/>
    </location>
</feature>
<feature type="domain" description="Major facilitator superfamily (MFS) profile" evidence="17">
    <location>
        <begin position="55"/>
        <end position="740"/>
    </location>
</feature>
<feature type="region of interest" description="Disordered" evidence="15">
    <location>
        <begin position="691"/>
        <end position="740"/>
    </location>
</feature>
<feature type="transmembrane region" description="Helical" evidence="16">
    <location>
        <begin position="92"/>
        <end position="112"/>
    </location>
</feature>
<evidence type="ECO:0000256" key="3">
    <source>
        <dbReference type="ARBA" id="ARBA00022692"/>
    </source>
</evidence>
<dbReference type="PANTHER" id="PTHR23505:SF13">
    <property type="entry name" value="PROTEIN SPINSTER HOMOLOG 1"/>
    <property type="match status" value="1"/>
</dbReference>
<evidence type="ECO:0000256" key="13">
    <source>
        <dbReference type="ARBA" id="ARBA00047765"/>
    </source>
</evidence>
<evidence type="ECO:0000259" key="17">
    <source>
        <dbReference type="PROSITE" id="PS50850"/>
    </source>
</evidence>
<dbReference type="PANTHER" id="PTHR23505">
    <property type="entry name" value="SPINSTER"/>
    <property type="match status" value="1"/>
</dbReference>
<evidence type="ECO:0000256" key="15">
    <source>
        <dbReference type="SAM" id="MobiDB-lite"/>
    </source>
</evidence>
<feature type="transmembrane region" description="Helical" evidence="16">
    <location>
        <begin position="121"/>
        <end position="139"/>
    </location>
</feature>
<dbReference type="GO" id="GO:0007165">
    <property type="term" value="P:signal transduction"/>
    <property type="evidence" value="ECO:0007669"/>
    <property type="project" value="InterPro"/>
</dbReference>
<keyword evidence="6 16" id="KW-0472">Membrane</keyword>
<comment type="catalytic activity">
    <reaction evidence="14">
        <text>a 1-O-(1Z-alkenyl)-sn-glycero-3-phosphoethanolamine(out) + H(+)(out) = a 1-O-(1Z-alkenyl)-sn-glycero-3-phosphoethanolamine(in) + H(+)(in)</text>
        <dbReference type="Rhea" id="RHEA:74455"/>
        <dbReference type="ChEBI" id="CHEBI:15378"/>
        <dbReference type="ChEBI" id="CHEBI:77288"/>
    </reaction>
</comment>
<dbReference type="InterPro" id="IPR036259">
    <property type="entry name" value="MFS_trans_sf"/>
</dbReference>
<keyword evidence="4 16" id="KW-1133">Transmembrane helix</keyword>
<reference evidence="18" key="1">
    <citation type="submission" date="2021-09" db="EMBL/GenBank/DDBJ databases">
        <title>The genome of Mauremys mutica provides insights into the evolution of semi-aquatic lifestyle.</title>
        <authorList>
            <person name="Gong S."/>
            <person name="Gao Y."/>
        </authorList>
    </citation>
    <scope>NUCLEOTIDE SEQUENCE</scope>
    <source>
        <strain evidence="18">MM-2020</strain>
        <tissue evidence="18">Muscle</tissue>
    </source>
</reference>
<evidence type="ECO:0000256" key="12">
    <source>
        <dbReference type="ARBA" id="ARBA00041462"/>
    </source>
</evidence>